<evidence type="ECO:0000256" key="4">
    <source>
        <dbReference type="ARBA" id="ARBA00024679"/>
    </source>
</evidence>
<proteinExistence type="inferred from homology"/>
<feature type="signal peptide" evidence="8">
    <location>
        <begin position="1"/>
        <end position="21"/>
    </location>
</feature>
<evidence type="ECO:0000256" key="5">
    <source>
        <dbReference type="ARBA" id="ARBA00048488"/>
    </source>
</evidence>
<dbReference type="AlphaFoldDB" id="A0A8D5FGU6"/>
<feature type="active site" evidence="7">
    <location>
        <position position="50"/>
    </location>
</feature>
<comment type="catalytic activity">
    <reaction evidence="7">
        <text>L-methionyl-[protein] + [thioredoxin]-disulfide + H2O = L-methionyl-(S)-S-oxide-[protein] + [thioredoxin]-dithiol</text>
        <dbReference type="Rhea" id="RHEA:14217"/>
        <dbReference type="Rhea" id="RHEA-COMP:10698"/>
        <dbReference type="Rhea" id="RHEA-COMP:10700"/>
        <dbReference type="Rhea" id="RHEA-COMP:12313"/>
        <dbReference type="Rhea" id="RHEA-COMP:12315"/>
        <dbReference type="ChEBI" id="CHEBI:15377"/>
        <dbReference type="ChEBI" id="CHEBI:16044"/>
        <dbReference type="ChEBI" id="CHEBI:29950"/>
        <dbReference type="ChEBI" id="CHEBI:44120"/>
        <dbReference type="ChEBI" id="CHEBI:50058"/>
        <dbReference type="EC" id="1.8.4.11"/>
    </reaction>
</comment>
<dbReference type="GO" id="GO:0006979">
    <property type="term" value="P:response to oxidative stress"/>
    <property type="evidence" value="ECO:0007669"/>
    <property type="project" value="InterPro"/>
</dbReference>
<dbReference type="Pfam" id="PF01625">
    <property type="entry name" value="PMSR"/>
    <property type="match status" value="1"/>
</dbReference>
<dbReference type="KEGG" id="dbk:DGMP_20700"/>
<reference evidence="10" key="1">
    <citation type="submission" date="2020-09" db="EMBL/GenBank/DDBJ databases">
        <title>Desulfogranum mesoprofundum gen. nov., sp. nov., a novel mesophilic, sulfate-reducing chemolithoautotroph isolated from a deep-sea hydrothermal vent chimney in the Suiyo Seamount.</title>
        <authorList>
            <person name="Hashimoto Y."/>
            <person name="Nakagawa S."/>
        </authorList>
    </citation>
    <scope>NUCLEOTIDE SEQUENCE</scope>
    <source>
        <strain evidence="10">KT2</strain>
    </source>
</reference>
<keyword evidence="8" id="KW-0732">Signal</keyword>
<dbReference type="EMBL" id="AP024086">
    <property type="protein sequence ID" value="BCL61377.1"/>
    <property type="molecule type" value="Genomic_DNA"/>
</dbReference>
<dbReference type="GO" id="GO:0033743">
    <property type="term" value="F:peptide-methionine (R)-S-oxide reductase activity"/>
    <property type="evidence" value="ECO:0007669"/>
    <property type="project" value="UniProtKB-UniRule"/>
</dbReference>
<dbReference type="InterPro" id="IPR002569">
    <property type="entry name" value="Met_Sox_Rdtase_MsrA_dom"/>
</dbReference>
<dbReference type="EC" id="1.8.4.11" evidence="7"/>
<dbReference type="InterPro" id="IPR002579">
    <property type="entry name" value="Met_Sox_Rdtase_MsrB_dom"/>
</dbReference>
<dbReference type="InterPro" id="IPR028427">
    <property type="entry name" value="Met_Sox_Rdtase_MsrB"/>
</dbReference>
<dbReference type="Proteomes" id="UP000826725">
    <property type="component" value="Chromosome"/>
</dbReference>
<comment type="catalytic activity">
    <reaction evidence="5 6">
        <text>L-methionyl-[protein] + [thioredoxin]-disulfide + H2O = L-methionyl-(R)-S-oxide-[protein] + [thioredoxin]-dithiol</text>
        <dbReference type="Rhea" id="RHEA:24164"/>
        <dbReference type="Rhea" id="RHEA-COMP:10698"/>
        <dbReference type="Rhea" id="RHEA-COMP:10700"/>
        <dbReference type="Rhea" id="RHEA-COMP:12313"/>
        <dbReference type="Rhea" id="RHEA-COMP:12314"/>
        <dbReference type="ChEBI" id="CHEBI:15377"/>
        <dbReference type="ChEBI" id="CHEBI:16044"/>
        <dbReference type="ChEBI" id="CHEBI:29950"/>
        <dbReference type="ChEBI" id="CHEBI:45764"/>
        <dbReference type="ChEBI" id="CHEBI:50058"/>
        <dbReference type="EC" id="1.8.4.12"/>
    </reaction>
</comment>
<dbReference type="HAMAP" id="MF_01401">
    <property type="entry name" value="MsrA"/>
    <property type="match status" value="1"/>
</dbReference>
<comment type="function">
    <text evidence="4 7">Has an important function as a repair enzyme for proteins that have been inactivated by oxidation. Catalyzes the reversible oxidation-reduction of methionine sulfoxide in proteins to methionine.</text>
</comment>
<dbReference type="GO" id="GO:0030091">
    <property type="term" value="P:protein repair"/>
    <property type="evidence" value="ECO:0007669"/>
    <property type="project" value="InterPro"/>
</dbReference>
<evidence type="ECO:0000256" key="2">
    <source>
        <dbReference type="ARBA" id="ARBA00011017"/>
    </source>
</evidence>
<protein>
    <recommendedName>
        <fullName evidence="6 7">Multifunctional fusion protein</fullName>
    </recommendedName>
    <domain>
        <recommendedName>
            <fullName evidence="7">Peptide methionine sulfoxide reductase MsrA</fullName>
            <shortName evidence="7">Protein-methionine-S-oxide reductase</shortName>
            <ecNumber evidence="7">1.8.4.11</ecNumber>
        </recommendedName>
        <alternativeName>
            <fullName evidence="7">Peptide-methionine (S)-S-oxide reductase</fullName>
            <shortName evidence="7">Peptide Met(O) reductase</shortName>
        </alternativeName>
    </domain>
    <domain>
        <recommendedName>
            <fullName evidence="6">Peptide methionine sulfoxide reductase MsrB</fullName>
            <ecNumber evidence="6">1.8.4.12</ecNumber>
        </recommendedName>
        <alternativeName>
            <fullName evidence="6">Peptide-methionine (R)-S-oxide reductase</fullName>
        </alternativeName>
    </domain>
</protein>
<evidence type="ECO:0000256" key="7">
    <source>
        <dbReference type="HAMAP-Rule" id="MF_01401"/>
    </source>
</evidence>
<dbReference type="GO" id="GO:0005737">
    <property type="term" value="C:cytoplasm"/>
    <property type="evidence" value="ECO:0007669"/>
    <property type="project" value="TreeGrafter"/>
</dbReference>
<dbReference type="NCBIfam" id="TIGR00357">
    <property type="entry name" value="peptide-methionine (R)-S-oxide reductase MsrB"/>
    <property type="match status" value="1"/>
</dbReference>
<dbReference type="PANTHER" id="PTHR10173:SF59">
    <property type="entry name" value="PEPTIDE METHIONINE SULFOXIDE REDUCTASE MSRA_MSRB"/>
    <property type="match status" value="1"/>
</dbReference>
<comment type="catalytic activity">
    <reaction evidence="7">
        <text>[thioredoxin]-disulfide + L-methionine + H2O = L-methionine (S)-S-oxide + [thioredoxin]-dithiol</text>
        <dbReference type="Rhea" id="RHEA:19993"/>
        <dbReference type="Rhea" id="RHEA-COMP:10698"/>
        <dbReference type="Rhea" id="RHEA-COMP:10700"/>
        <dbReference type="ChEBI" id="CHEBI:15377"/>
        <dbReference type="ChEBI" id="CHEBI:29950"/>
        <dbReference type="ChEBI" id="CHEBI:50058"/>
        <dbReference type="ChEBI" id="CHEBI:57844"/>
        <dbReference type="ChEBI" id="CHEBI:58772"/>
        <dbReference type="EC" id="1.8.4.11"/>
    </reaction>
</comment>
<dbReference type="GO" id="GO:0008113">
    <property type="term" value="F:peptide-methionine (S)-S-oxide reductase activity"/>
    <property type="evidence" value="ECO:0007669"/>
    <property type="project" value="UniProtKB-UniRule"/>
</dbReference>
<dbReference type="Pfam" id="PF01641">
    <property type="entry name" value="SelR"/>
    <property type="match status" value="1"/>
</dbReference>
<accession>A0A8D5FGU6</accession>
<gene>
    <name evidence="7" type="primary">msrA</name>
    <name evidence="6" type="synonym">msrB</name>
    <name evidence="10" type="ORF">DGMP_20700</name>
</gene>
<feature type="domain" description="MsrB" evidence="9">
    <location>
        <begin position="219"/>
        <end position="341"/>
    </location>
</feature>
<evidence type="ECO:0000313" key="10">
    <source>
        <dbReference type="EMBL" id="BCL61377.1"/>
    </source>
</evidence>
<comment type="similarity">
    <text evidence="7">Belongs to the MsrA Met sulfoxide reductase family.</text>
</comment>
<dbReference type="EC" id="1.8.4.12" evidence="6"/>
<evidence type="ECO:0000256" key="3">
    <source>
        <dbReference type="ARBA" id="ARBA00023002"/>
    </source>
</evidence>
<evidence type="ECO:0000256" key="8">
    <source>
        <dbReference type="SAM" id="SignalP"/>
    </source>
</evidence>
<keyword evidence="3 6" id="KW-0560">Oxidoreductase</keyword>
<feature type="active site" description="Nucleophile" evidence="6">
    <location>
        <position position="330"/>
    </location>
</feature>
<feature type="chain" id="PRO_5034185549" description="Multifunctional fusion protein" evidence="8">
    <location>
        <begin position="22"/>
        <end position="358"/>
    </location>
</feature>
<dbReference type="HAMAP" id="MF_01400">
    <property type="entry name" value="MsrB"/>
    <property type="match status" value="1"/>
</dbReference>
<evidence type="ECO:0000313" key="11">
    <source>
        <dbReference type="Proteomes" id="UP000826725"/>
    </source>
</evidence>
<comment type="caution">
    <text evidence="6">Lacks conserved residue(s) required for the propagation of feature annotation.</text>
</comment>
<organism evidence="10 11">
    <name type="scientific">Desulfomarina profundi</name>
    <dbReference type="NCBI Taxonomy" id="2772557"/>
    <lineage>
        <taxon>Bacteria</taxon>
        <taxon>Pseudomonadati</taxon>
        <taxon>Thermodesulfobacteriota</taxon>
        <taxon>Desulfobulbia</taxon>
        <taxon>Desulfobulbales</taxon>
        <taxon>Desulfobulbaceae</taxon>
        <taxon>Desulfomarina</taxon>
    </lineage>
</organism>
<dbReference type="RefSeq" id="WP_228853834.1">
    <property type="nucleotide sequence ID" value="NZ_AP024086.1"/>
</dbReference>
<dbReference type="PANTHER" id="PTHR10173">
    <property type="entry name" value="METHIONINE SULFOXIDE REDUCTASE"/>
    <property type="match status" value="1"/>
</dbReference>
<comment type="similarity">
    <text evidence="1">In the C-terminal section; belongs to the MsrB Met sulfoxide reductase family.</text>
</comment>
<keyword evidence="11" id="KW-1185">Reference proteome</keyword>
<sequence length="358" mass="40943">MKKLSAVFLCLALFSVLVVEAKKRPGPTNETHQPAMGKVLTKKALFAGGCFWCMEKPFEKLDGVISVISGYASGTTTNPTYSNYVKGGHIEVVEISYDPKIISYRELLDVYWRQINPTDPGGQFVDRGHAYTTAIFYFNEKQHRLAAASKKALDETGIFRKPIVTPILPAPTFFAAEEYHQDYYKKNPIRYRYYRSRSGRDDYLKATWKNPVKKVLFSKKDLKKRLTPLQYKVTQQEGTEPPFNNKYWDNKRPGIYVDLISGEPLFSSLDKFKSGTGWPSFSRPLVKNNIVEKEDRRLFSVRTEVRSKKGNSHLGHVFKDGPPPSGLRYCLNSAALRFIPADRLEKEGYGKFAKLFDF</sequence>
<evidence type="ECO:0000256" key="1">
    <source>
        <dbReference type="ARBA" id="ARBA00008076"/>
    </source>
</evidence>
<evidence type="ECO:0000256" key="6">
    <source>
        <dbReference type="HAMAP-Rule" id="MF_01400"/>
    </source>
</evidence>
<comment type="similarity">
    <text evidence="2">In the N-terminal section; belongs to the MsrA Met sulfoxide reductase family.</text>
</comment>
<dbReference type="PROSITE" id="PS51790">
    <property type="entry name" value="MSRB"/>
    <property type="match status" value="1"/>
</dbReference>
<dbReference type="NCBIfam" id="TIGR00401">
    <property type="entry name" value="msrA"/>
    <property type="match status" value="1"/>
</dbReference>
<name>A0A8D5FGU6_9BACT</name>
<comment type="similarity">
    <text evidence="6">Belongs to the MsrB Met sulfoxide reductase family.</text>
</comment>
<evidence type="ECO:0000259" key="9">
    <source>
        <dbReference type="PROSITE" id="PS51790"/>
    </source>
</evidence>
<dbReference type="FunFam" id="2.170.150.20:FF:000003">
    <property type="entry name" value="Peptide methionine sulfoxide reductase MsrB"/>
    <property type="match status" value="1"/>
</dbReference>